<accession>A0ABQ2PAK4</accession>
<gene>
    <name evidence="1" type="ORF">GCM10010970_22670</name>
</gene>
<protein>
    <recommendedName>
        <fullName evidence="3">Replication-relaxation</fullName>
    </recommendedName>
</protein>
<name>A0ABQ2PAK4_9NEIS</name>
<organism evidence="1 2">
    <name type="scientific">Silvimonas iriomotensis</name>
    <dbReference type="NCBI Taxonomy" id="449662"/>
    <lineage>
        <taxon>Bacteria</taxon>
        <taxon>Pseudomonadati</taxon>
        <taxon>Pseudomonadota</taxon>
        <taxon>Betaproteobacteria</taxon>
        <taxon>Neisseriales</taxon>
        <taxon>Chitinibacteraceae</taxon>
        <taxon>Silvimonas</taxon>
    </lineage>
</organism>
<evidence type="ECO:0000313" key="2">
    <source>
        <dbReference type="Proteomes" id="UP000637267"/>
    </source>
</evidence>
<evidence type="ECO:0008006" key="3">
    <source>
        <dbReference type="Google" id="ProtNLM"/>
    </source>
</evidence>
<comment type="caution">
    <text evidence="1">The sequence shown here is derived from an EMBL/GenBank/DDBJ whole genome shotgun (WGS) entry which is preliminary data.</text>
</comment>
<reference evidence="2" key="1">
    <citation type="journal article" date="2019" name="Int. J. Syst. Evol. Microbiol.">
        <title>The Global Catalogue of Microorganisms (GCM) 10K type strain sequencing project: providing services to taxonomists for standard genome sequencing and annotation.</title>
        <authorList>
            <consortium name="The Broad Institute Genomics Platform"/>
            <consortium name="The Broad Institute Genome Sequencing Center for Infectious Disease"/>
            <person name="Wu L."/>
            <person name="Ma J."/>
        </authorList>
    </citation>
    <scope>NUCLEOTIDE SEQUENCE [LARGE SCALE GENOMIC DNA]</scope>
    <source>
        <strain evidence="2">CGMCC 1.8859</strain>
    </source>
</reference>
<dbReference type="Proteomes" id="UP000637267">
    <property type="component" value="Unassembled WGS sequence"/>
</dbReference>
<evidence type="ECO:0000313" key="1">
    <source>
        <dbReference type="EMBL" id="GGP21881.1"/>
    </source>
</evidence>
<keyword evidence="2" id="KW-1185">Reference proteome</keyword>
<proteinExistence type="predicted"/>
<dbReference type="EMBL" id="BMLX01000002">
    <property type="protein sequence ID" value="GGP21881.1"/>
    <property type="molecule type" value="Genomic_DNA"/>
</dbReference>
<sequence length="308" mass="34261">MLCFAERPFKAALSAAQRAMRGLVKAGYVLRYRTDRFQHVYALTVAGARYLEDAGIEAAASTRRVADMTNPEHLLWTSFVVNSCEVRRLRAESEAELLVRLAHLSHSGAASASGLLQVTISKSGRDVKRWLRPDALAHEADGCTWFEIDRSKRGAEREASLRALYLKVGSTLGDGHPLRRVVVYARSERIYARAIALARELVKPVSELGYGAPGRRLLHETEPGTYEVWGELKITQADGRLSLAPHLCGHVIVQMLPTWLPKLRLDGRTPYSDTGWFGENYLPYRRPQTLSSWPPLSSGLLAPAEETA</sequence>